<gene>
    <name evidence="9" type="ORF">Kalk_05925</name>
</gene>
<dbReference type="SUPFAM" id="SSF47384">
    <property type="entry name" value="Homodimeric domain of signal transducing histidine kinase"/>
    <property type="match status" value="1"/>
</dbReference>
<feature type="modified residue" description="4-aspartylphosphate" evidence="5">
    <location>
        <position position="781"/>
    </location>
</feature>
<dbReference type="PANTHER" id="PTHR45339:SF1">
    <property type="entry name" value="HYBRID SIGNAL TRANSDUCTION HISTIDINE KINASE J"/>
    <property type="match status" value="1"/>
</dbReference>
<dbReference type="SUPFAM" id="SSF52172">
    <property type="entry name" value="CheY-like"/>
    <property type="match status" value="2"/>
</dbReference>
<dbReference type="InterPro" id="IPR036890">
    <property type="entry name" value="HATPase_C_sf"/>
</dbReference>
<comment type="catalytic activity">
    <reaction evidence="1">
        <text>ATP + protein L-histidine = ADP + protein N-phospho-L-histidine.</text>
        <dbReference type="EC" id="2.7.13.3"/>
    </reaction>
</comment>
<dbReference type="Gene3D" id="3.40.50.2300">
    <property type="match status" value="2"/>
</dbReference>
<keyword evidence="6" id="KW-0472">Membrane</keyword>
<keyword evidence="3 5" id="KW-0597">Phosphoprotein</keyword>
<feature type="transmembrane region" description="Helical" evidence="6">
    <location>
        <begin position="247"/>
        <end position="272"/>
    </location>
</feature>
<dbReference type="InterPro" id="IPR011623">
    <property type="entry name" value="7TMR_DISM_rcpt_extracell_dom1"/>
</dbReference>
<dbReference type="InterPro" id="IPR011006">
    <property type="entry name" value="CheY-like_superfamily"/>
</dbReference>
<evidence type="ECO:0000256" key="2">
    <source>
        <dbReference type="ARBA" id="ARBA00012438"/>
    </source>
</evidence>
<reference evidence="10" key="1">
    <citation type="submission" date="2017-08" db="EMBL/GenBank/DDBJ databases">
        <title>Direct submision.</title>
        <authorList>
            <person name="Kim S.-J."/>
            <person name="Rhee S.-K."/>
        </authorList>
    </citation>
    <scope>NUCLEOTIDE SEQUENCE [LARGE SCALE GENOMIC DNA]</scope>
    <source>
        <strain evidence="10">GI5</strain>
    </source>
</reference>
<dbReference type="Pfam" id="PF07695">
    <property type="entry name" value="7TMR-DISM_7TM"/>
    <property type="match status" value="1"/>
</dbReference>
<feature type="domain" description="Histidine kinase" evidence="7">
    <location>
        <begin position="484"/>
        <end position="707"/>
    </location>
</feature>
<dbReference type="PRINTS" id="PR00344">
    <property type="entry name" value="BCTRLSENSOR"/>
</dbReference>
<dbReference type="SMART" id="SM00448">
    <property type="entry name" value="REC"/>
    <property type="match status" value="1"/>
</dbReference>
<dbReference type="InterPro" id="IPR011622">
    <property type="entry name" value="7TMR_DISM_rcpt_extracell_dom2"/>
</dbReference>
<dbReference type="InterPro" id="IPR003594">
    <property type="entry name" value="HATPase_dom"/>
</dbReference>
<feature type="transmembrane region" description="Helical" evidence="6">
    <location>
        <begin position="222"/>
        <end position="240"/>
    </location>
</feature>
<name>A0A2K9LHY9_9GAMM</name>
<feature type="transmembrane region" description="Helical" evidence="6">
    <location>
        <begin position="278"/>
        <end position="303"/>
    </location>
</feature>
<dbReference type="CDD" id="cd00082">
    <property type="entry name" value="HisKA"/>
    <property type="match status" value="1"/>
</dbReference>
<feature type="domain" description="Response regulatory" evidence="8">
    <location>
        <begin position="727"/>
        <end position="845"/>
    </location>
</feature>
<dbReference type="Pfam" id="PF00512">
    <property type="entry name" value="HisKA"/>
    <property type="match status" value="1"/>
</dbReference>
<dbReference type="CDD" id="cd16922">
    <property type="entry name" value="HATPase_EvgS-ArcB-TorS-like"/>
    <property type="match status" value="1"/>
</dbReference>
<dbReference type="SUPFAM" id="SSF55874">
    <property type="entry name" value="ATPase domain of HSP90 chaperone/DNA topoisomerase II/histidine kinase"/>
    <property type="match status" value="1"/>
</dbReference>
<dbReference type="EMBL" id="CP022684">
    <property type="protein sequence ID" value="AUM11986.1"/>
    <property type="molecule type" value="Genomic_DNA"/>
</dbReference>
<feature type="transmembrane region" description="Helical" evidence="6">
    <location>
        <begin position="315"/>
        <end position="334"/>
    </location>
</feature>
<evidence type="ECO:0000256" key="6">
    <source>
        <dbReference type="SAM" id="Phobius"/>
    </source>
</evidence>
<dbReference type="Proteomes" id="UP000235116">
    <property type="component" value="Chromosome"/>
</dbReference>
<feature type="modified residue" description="4-aspartylphosphate" evidence="5">
    <location>
        <position position="918"/>
    </location>
</feature>
<dbReference type="FunFam" id="3.30.565.10:FF:000010">
    <property type="entry name" value="Sensor histidine kinase RcsC"/>
    <property type="match status" value="1"/>
</dbReference>
<protein>
    <recommendedName>
        <fullName evidence="2">histidine kinase</fullName>
        <ecNumber evidence="2">2.7.13.3</ecNumber>
    </recommendedName>
</protein>
<dbReference type="KEGG" id="kak:Kalk_05925"/>
<proteinExistence type="predicted"/>
<evidence type="ECO:0000256" key="5">
    <source>
        <dbReference type="PROSITE-ProRule" id="PRU00169"/>
    </source>
</evidence>
<feature type="transmembrane region" description="Helical" evidence="6">
    <location>
        <begin position="340"/>
        <end position="360"/>
    </location>
</feature>
<dbReference type="SMART" id="SM00387">
    <property type="entry name" value="HATPase_c"/>
    <property type="match status" value="1"/>
</dbReference>
<dbReference type="Pfam" id="PF07696">
    <property type="entry name" value="7TMR-DISMED2"/>
    <property type="match status" value="1"/>
</dbReference>
<dbReference type="Pfam" id="PF02518">
    <property type="entry name" value="HATPase_c"/>
    <property type="match status" value="1"/>
</dbReference>
<evidence type="ECO:0000256" key="3">
    <source>
        <dbReference type="ARBA" id="ARBA00022553"/>
    </source>
</evidence>
<dbReference type="SMART" id="SM00388">
    <property type="entry name" value="HisKA"/>
    <property type="match status" value="1"/>
</dbReference>
<evidence type="ECO:0000313" key="9">
    <source>
        <dbReference type="EMBL" id="AUM11986.1"/>
    </source>
</evidence>
<dbReference type="InterPro" id="IPR005467">
    <property type="entry name" value="His_kinase_dom"/>
</dbReference>
<keyword evidence="6" id="KW-0812">Transmembrane</keyword>
<dbReference type="Gene3D" id="1.10.287.130">
    <property type="match status" value="1"/>
</dbReference>
<dbReference type="GO" id="GO:0000155">
    <property type="term" value="F:phosphorelay sensor kinase activity"/>
    <property type="evidence" value="ECO:0007669"/>
    <property type="project" value="InterPro"/>
</dbReference>
<dbReference type="InterPro" id="IPR004358">
    <property type="entry name" value="Sig_transdc_His_kin-like_C"/>
</dbReference>
<keyword evidence="6" id="KW-1133">Transmembrane helix</keyword>
<dbReference type="Pfam" id="PF00072">
    <property type="entry name" value="Response_reg"/>
    <property type="match status" value="1"/>
</dbReference>
<dbReference type="EC" id="2.7.13.3" evidence="2"/>
<evidence type="ECO:0000313" key="10">
    <source>
        <dbReference type="Proteomes" id="UP000235116"/>
    </source>
</evidence>
<feature type="transmembrane region" description="Helical" evidence="6">
    <location>
        <begin position="372"/>
        <end position="392"/>
    </location>
</feature>
<dbReference type="AlphaFoldDB" id="A0A2K9LHY9"/>
<dbReference type="InterPro" id="IPR036097">
    <property type="entry name" value="HisK_dim/P_sf"/>
</dbReference>
<dbReference type="InterPro" id="IPR001789">
    <property type="entry name" value="Sig_transdc_resp-reg_receiver"/>
</dbReference>
<dbReference type="PROSITE" id="PS50109">
    <property type="entry name" value="HIS_KIN"/>
    <property type="match status" value="1"/>
</dbReference>
<evidence type="ECO:0000259" key="7">
    <source>
        <dbReference type="PROSITE" id="PS50109"/>
    </source>
</evidence>
<dbReference type="PANTHER" id="PTHR45339">
    <property type="entry name" value="HYBRID SIGNAL TRANSDUCTION HISTIDINE KINASE J"/>
    <property type="match status" value="1"/>
</dbReference>
<dbReference type="Gene3D" id="3.30.565.10">
    <property type="entry name" value="Histidine kinase-like ATPase, C-terminal domain"/>
    <property type="match status" value="1"/>
</dbReference>
<dbReference type="InterPro" id="IPR003661">
    <property type="entry name" value="HisK_dim/P_dom"/>
</dbReference>
<sequence length="998" mass="111733">MESKSRRTGRAHLRYVAGSLSRESTHRDINWLICCGRTCVGLLLLLCLPFQVLSARTVANVADEFTSLSASPIAEYYLDKQGILNLSDVRALPRQDWFQSQSESPFFGYSSDILWVRLPVRNVGSVRQKLLLEVQYPLLDLVEIHIIKNEGVAQEWHLGDAYPFNQRPVDANNFMVPLLLEPGEFVTAYIRIESTSSLGAPIKLRDYDHYFDEQQSIMVGQGLYYGIILVMVLYNLFIYLSVRHVSYLYYIGAAFGCSFYVASVQGIGFQFLWADYPWINTIAIPASLSVFGLMGTLFAISLLNTRVNTPYIHNVFSVLALCFTLVFLLAFVLGPRTSTILVSVVGMPTALIVICCGFYLMHLGVRAARFFVLAWTVLLSSVFVTGLSKFGVLPSTTLIKYSVQVASAVEVILFSFALADRINEERRAKLEAQKNAVSNEKRAREEHKRFLELKFHAAVDDLKVRQNLVQAQAENDAKSRFLATMSHEIRTPLNGVLGMSELMRDTRLDDIQAHYVSTIAQSGKALLGIIDDIMDYAKIAEGNLELKDADVDLDQLCQECIAFFSANAEAKGLELLCSFAPGTPRYIKADPTRLRQVLLNLMANAFKFTDQGHVSLRVSSSAPIRDQSAYHLRFDVVDTGIGIEHKAQRRLFKAFNQADLSVTRQFGGTGLGLSISKKLSELMGGDIGVVSTPGRGSRFWFNIECQPASRDYIQAHELSLTTLHNKKVLLIDTGASLSQIMSEQMREWGMTSLLASNSKQAMEMLRYETRQGHPVEYVILDHKQDALQTVADISRCKEINSPKFVVVTTMESVRRYSMPPCTEHVLCLQKPFAPRMLHQVLLQLSSVSYLPDIERMDAKASLFTDKTVLVVEDNKVNQMVVSGLLRKMGLNLQYAENGQQAVDMMTQAECHFDLVLMDCEMPVLDGYSAASQIRRYEQRKNLPPVPIIALTAHVLREHKEKAIAAGMNEHLSKPVGYETLQRALAGYLGYESLKASNG</sequence>
<dbReference type="Gene3D" id="2.60.40.2380">
    <property type="match status" value="1"/>
</dbReference>
<evidence type="ECO:0000256" key="1">
    <source>
        <dbReference type="ARBA" id="ARBA00000085"/>
    </source>
</evidence>
<feature type="domain" description="Response regulatory" evidence="8">
    <location>
        <begin position="867"/>
        <end position="988"/>
    </location>
</feature>
<organism evidence="9 10">
    <name type="scientific">Ketobacter alkanivorans</name>
    <dbReference type="NCBI Taxonomy" id="1917421"/>
    <lineage>
        <taxon>Bacteria</taxon>
        <taxon>Pseudomonadati</taxon>
        <taxon>Pseudomonadota</taxon>
        <taxon>Gammaproteobacteria</taxon>
        <taxon>Pseudomonadales</taxon>
        <taxon>Ketobacteraceae</taxon>
        <taxon>Ketobacter</taxon>
    </lineage>
</organism>
<dbReference type="CDD" id="cd17546">
    <property type="entry name" value="REC_hyHK_CKI1_RcsC-like"/>
    <property type="match status" value="1"/>
</dbReference>
<evidence type="ECO:0000259" key="8">
    <source>
        <dbReference type="PROSITE" id="PS50110"/>
    </source>
</evidence>
<keyword evidence="4" id="KW-0902">Two-component regulatory system</keyword>
<feature type="transmembrane region" description="Helical" evidence="6">
    <location>
        <begin position="29"/>
        <end position="52"/>
    </location>
</feature>
<accession>A0A2K9LHY9</accession>
<evidence type="ECO:0000256" key="4">
    <source>
        <dbReference type="ARBA" id="ARBA00023012"/>
    </source>
</evidence>
<dbReference type="PROSITE" id="PS50110">
    <property type="entry name" value="RESPONSE_REGULATORY"/>
    <property type="match status" value="2"/>
</dbReference>
<keyword evidence="10" id="KW-1185">Reference proteome</keyword>